<evidence type="ECO:0000256" key="10">
    <source>
        <dbReference type="ARBA" id="ARBA00032061"/>
    </source>
</evidence>
<reference evidence="14 15" key="1">
    <citation type="submission" date="2016-05" db="EMBL/GenBank/DDBJ databases">
        <title>Genome sequencing reveals origins of a unique bacterial endosymbiosis in the earliest lineages of terrestrial Fungi.</title>
        <authorList>
            <consortium name="DOE Joint Genome Institute"/>
            <person name="Uehling J."/>
            <person name="Gryganskyi A."/>
            <person name="Hameed K."/>
            <person name="Tschaplinski T."/>
            <person name="Misztal P."/>
            <person name="Wu S."/>
            <person name="Desiro A."/>
            <person name="Vande Pol N."/>
            <person name="Du Z.-Y."/>
            <person name="Zienkiewicz A."/>
            <person name="Zienkiewicz K."/>
            <person name="Morin E."/>
            <person name="Tisserant E."/>
            <person name="Splivallo R."/>
            <person name="Hainaut M."/>
            <person name="Henrissat B."/>
            <person name="Ohm R."/>
            <person name="Kuo A."/>
            <person name="Yan J."/>
            <person name="Lipzen A."/>
            <person name="Nolan M."/>
            <person name="Labutti K."/>
            <person name="Barry K."/>
            <person name="Goldstein A."/>
            <person name="Labbe J."/>
            <person name="Schadt C."/>
            <person name="Tuskan G."/>
            <person name="Grigoriev I."/>
            <person name="Martin F."/>
            <person name="Vilgalys R."/>
            <person name="Bonito G."/>
        </authorList>
    </citation>
    <scope>NUCLEOTIDE SEQUENCE [LARGE SCALE GENOMIC DNA]</scope>
    <source>
        <strain evidence="14 15">AG-77</strain>
    </source>
</reference>
<name>A0A197K9V9_9FUNG</name>
<accession>A0A197K9V9</accession>
<dbReference type="EMBL" id="KV442021">
    <property type="protein sequence ID" value="OAQ33471.1"/>
    <property type="molecule type" value="Genomic_DNA"/>
</dbReference>
<keyword evidence="6 12" id="KW-0328">Glycosyltransferase</keyword>
<evidence type="ECO:0000256" key="9">
    <source>
        <dbReference type="ARBA" id="ARBA00024804"/>
    </source>
</evidence>
<comment type="catalytic activity">
    <reaction evidence="11">
        <text>an N-acetyl-alpha-D-glucosaminyl-diphospho-di-trans,poly-cis-dolichol + UDP-N-acetyl-alpha-D-glucosamine = an N,N'-diacetylchitobiosyl-diphospho-di-trans,poly-cis-dolichol + UDP + H(+)</text>
        <dbReference type="Rhea" id="RHEA:23380"/>
        <dbReference type="Rhea" id="RHEA-COMP:19507"/>
        <dbReference type="Rhea" id="RHEA-COMP:19510"/>
        <dbReference type="ChEBI" id="CHEBI:15378"/>
        <dbReference type="ChEBI" id="CHEBI:57269"/>
        <dbReference type="ChEBI" id="CHEBI:57705"/>
        <dbReference type="ChEBI" id="CHEBI:58223"/>
        <dbReference type="ChEBI" id="CHEBI:58427"/>
        <dbReference type="EC" id="2.4.1.141"/>
    </reaction>
</comment>
<evidence type="ECO:0000259" key="13">
    <source>
        <dbReference type="Pfam" id="PF04101"/>
    </source>
</evidence>
<dbReference type="EC" id="2.4.1.141" evidence="4 12"/>
<evidence type="ECO:0000256" key="8">
    <source>
        <dbReference type="ARBA" id="ARBA00022824"/>
    </source>
</evidence>
<comment type="subcellular location">
    <subcellularLocation>
        <location evidence="1 12">Endoplasmic reticulum</location>
    </subcellularLocation>
</comment>
<evidence type="ECO:0000256" key="7">
    <source>
        <dbReference type="ARBA" id="ARBA00022679"/>
    </source>
</evidence>
<sequence>MPGTVLVTVGSTQFDKLVAAASSPSLQHILASYGYSHLTIQHGKSPVSSTTTSTTNSTSHESGLQVNTYTYKSSLREDMEQADLIISHAGSGSILEALRLNKKLIVVVNEDLMDNHQQELGDVLHEQHYLVCCTVSTLEKSLQAKEYESLEPFPQPDTTRFSNFLDARMGF</sequence>
<dbReference type="InterPro" id="IPR007235">
    <property type="entry name" value="Glyco_trans_28_C"/>
</dbReference>
<feature type="domain" description="Glycosyl transferase family 28 C-terminal" evidence="13">
    <location>
        <begin position="4"/>
        <end position="158"/>
    </location>
</feature>
<dbReference type="GO" id="GO:0004577">
    <property type="term" value="F:N-acetylglucosaminyldiphosphodolichol N-acetylglucosaminyltransferase activity"/>
    <property type="evidence" value="ECO:0007669"/>
    <property type="project" value="UniProtKB-EC"/>
</dbReference>
<dbReference type="GO" id="GO:0005829">
    <property type="term" value="C:cytosol"/>
    <property type="evidence" value="ECO:0007669"/>
    <property type="project" value="EnsemblFungi"/>
</dbReference>
<dbReference type="Pfam" id="PF04101">
    <property type="entry name" value="Glyco_tran_28_C"/>
    <property type="match status" value="1"/>
</dbReference>
<dbReference type="Proteomes" id="UP000078512">
    <property type="component" value="Unassembled WGS sequence"/>
</dbReference>
<dbReference type="GO" id="GO:0098548">
    <property type="term" value="C:cytoplasmic side of Golgi membrane"/>
    <property type="evidence" value="ECO:0007669"/>
    <property type="project" value="EnsemblFungi"/>
</dbReference>
<dbReference type="GO" id="GO:0042802">
    <property type="term" value="F:identical protein binding"/>
    <property type="evidence" value="ECO:0007669"/>
    <property type="project" value="EnsemblFungi"/>
</dbReference>
<comment type="similarity">
    <text evidence="2 12">Belongs to the glycosyltransferase 28 family.</text>
</comment>
<evidence type="ECO:0000256" key="6">
    <source>
        <dbReference type="ARBA" id="ARBA00022676"/>
    </source>
</evidence>
<gene>
    <name evidence="12" type="primary">ALG13</name>
    <name evidence="14" type="ORF">K457DRAFT_69038</name>
</gene>
<proteinExistence type="inferred from homology"/>
<evidence type="ECO:0000256" key="11">
    <source>
        <dbReference type="ARBA" id="ARBA00048184"/>
    </source>
</evidence>
<evidence type="ECO:0000256" key="1">
    <source>
        <dbReference type="ARBA" id="ARBA00004240"/>
    </source>
</evidence>
<organism evidence="14 15">
    <name type="scientific">Linnemannia elongata AG-77</name>
    <dbReference type="NCBI Taxonomy" id="1314771"/>
    <lineage>
        <taxon>Eukaryota</taxon>
        <taxon>Fungi</taxon>
        <taxon>Fungi incertae sedis</taxon>
        <taxon>Mucoromycota</taxon>
        <taxon>Mortierellomycotina</taxon>
        <taxon>Mortierellomycetes</taxon>
        <taxon>Mortierellales</taxon>
        <taxon>Mortierellaceae</taxon>
        <taxon>Linnemannia</taxon>
    </lineage>
</organism>
<evidence type="ECO:0000256" key="5">
    <source>
        <dbReference type="ARBA" id="ARBA00017468"/>
    </source>
</evidence>
<evidence type="ECO:0000256" key="2">
    <source>
        <dbReference type="ARBA" id="ARBA00006962"/>
    </source>
</evidence>
<dbReference type="OrthoDB" id="20273at2759"/>
<comment type="subunit">
    <text evidence="3 12">Heterodimer with ALG14 to form a functional enzyme.</text>
</comment>
<evidence type="ECO:0000256" key="12">
    <source>
        <dbReference type="RuleBase" id="RU362128"/>
    </source>
</evidence>
<evidence type="ECO:0000256" key="3">
    <source>
        <dbReference type="ARBA" id="ARBA00011198"/>
    </source>
</evidence>
<evidence type="ECO:0000313" key="14">
    <source>
        <dbReference type="EMBL" id="OAQ33471.1"/>
    </source>
</evidence>
<protein>
    <recommendedName>
        <fullName evidence="5 12">UDP-N-acetylglucosamine transferase subunit ALG13</fullName>
        <ecNumber evidence="4 12">2.4.1.141</ecNumber>
    </recommendedName>
    <alternativeName>
        <fullName evidence="10 12">Asparagine-linked glycosylation protein 13</fullName>
    </alternativeName>
</protein>
<keyword evidence="8 12" id="KW-0256">Endoplasmic reticulum</keyword>
<keyword evidence="7 12" id="KW-0808">Transferase</keyword>
<comment type="function">
    <text evidence="9 12">Involved in protein N-glycosylation. Essential for the second step of the dolichol-linked oligosaccharide pathway.</text>
</comment>
<dbReference type="GO" id="GO:0006488">
    <property type="term" value="P:dolichol-linked oligosaccharide biosynthetic process"/>
    <property type="evidence" value="ECO:0007669"/>
    <property type="project" value="EnsemblFungi"/>
</dbReference>
<dbReference type="GO" id="GO:0043541">
    <property type="term" value="C:UDP-N-acetylglucosamine transferase complex"/>
    <property type="evidence" value="ECO:0007669"/>
    <property type="project" value="EnsemblFungi"/>
</dbReference>
<dbReference type="PANTHER" id="PTHR12867">
    <property type="entry name" value="GLYCOSYL TRANSFERASE-RELATED"/>
    <property type="match status" value="1"/>
</dbReference>
<keyword evidence="15" id="KW-1185">Reference proteome</keyword>
<dbReference type="AlphaFoldDB" id="A0A197K9V9"/>
<dbReference type="SUPFAM" id="SSF53756">
    <property type="entry name" value="UDP-Glycosyltransferase/glycogen phosphorylase"/>
    <property type="match status" value="1"/>
</dbReference>
<evidence type="ECO:0000313" key="15">
    <source>
        <dbReference type="Proteomes" id="UP000078512"/>
    </source>
</evidence>
<dbReference type="PANTHER" id="PTHR12867:SF6">
    <property type="entry name" value="N-ACETYLGLUCOSAMINYLDIPHOSPHODOLICHOL N-ACETYLGLUCOSAMINYLTRANSFERASE"/>
    <property type="match status" value="1"/>
</dbReference>
<dbReference type="InterPro" id="IPR039042">
    <property type="entry name" value="Alg13-like"/>
</dbReference>
<dbReference type="Gene3D" id="3.40.50.2000">
    <property type="entry name" value="Glycogen Phosphorylase B"/>
    <property type="match status" value="1"/>
</dbReference>
<dbReference type="STRING" id="1314771.A0A197K9V9"/>
<evidence type="ECO:0000256" key="4">
    <source>
        <dbReference type="ARBA" id="ARBA00012614"/>
    </source>
</evidence>